<dbReference type="InterPro" id="IPR039323">
    <property type="entry name" value="ANKRD_45/46/60"/>
</dbReference>
<dbReference type="SMART" id="SM00248">
    <property type="entry name" value="ANK"/>
    <property type="match status" value="4"/>
</dbReference>
<feature type="repeat" description="ANK" evidence="1">
    <location>
        <begin position="632"/>
        <end position="664"/>
    </location>
</feature>
<dbReference type="InterPro" id="IPR002110">
    <property type="entry name" value="Ankyrin_rpt"/>
</dbReference>
<dbReference type="PRINTS" id="PR01415">
    <property type="entry name" value="ANKYRIN"/>
</dbReference>
<comment type="caution">
    <text evidence="3">The sequence shown here is derived from an EMBL/GenBank/DDBJ whole genome shotgun (WGS) entry which is preliminary data.</text>
</comment>
<dbReference type="OrthoDB" id="539213at2759"/>
<dbReference type="Pfam" id="PF00023">
    <property type="entry name" value="Ank"/>
    <property type="match status" value="2"/>
</dbReference>
<dbReference type="STRING" id="74557.A0A1W0A438"/>
<feature type="repeat" description="ANK" evidence="1">
    <location>
        <begin position="665"/>
        <end position="697"/>
    </location>
</feature>
<keyword evidence="1" id="KW-0040">ANK repeat</keyword>
<sequence>MVLPVIIVGGAIGGSCAAYGTYHVGEYAAKAIVGKDPSMSTTGVLAGALTSVATYKAQAQALQKNATYMKWTRFTAPTNVNDWNFKDFVRTSGPFAASRFGLVLVSVAAFGFSQLERGAELKLAQRHRVVVPGNLQGECVWQAELHSPGTTGAASVQFITSGELPKESKLVLVFPDTGWAFEEEPHAVIKAALGQPAPRARAKWTKASCTLEITTLDDDIEAGTNINLILAGVTTPECATPSNELTITTYEKTIYRNTVPPSIRGGHIIDGPTKVTIPSLVPGQINGTRKWMPLNCCPNAIADVALDFIATGAIPKGGKILIELVLGDGWDMNIKPNVTITLRTHTSIQAIRSGSVVLNSLWQKDQQALEIQIVEGVIPMLSTVKLLIHQVTNPNGERSEGVARVTTLVNQGGVIDGPVKVQMARISELREIDFARATAAFEAQENKNGLISVESIITALAALSIQMTDESLRASNLKLTLIEEQASAPVIHGGKKEKDASAATPIVVVHEGTTIVDFLNFFTTIYTPAYKFGEELRTAAARGLLSRLKELVLCGCNPNTKDGAGWTALHCAAEHGVIKAVNVLVEAAPNIEINSRDVAGWTPLMCAAANGHITVISRLLELGADVNCASTEGRTALHWAASRGMEGAVSFLLLGGADKGAVDNSKWTPMHCAAMHGNVGCAKLLLEYGADLNQIDALGRSCWKYWEPQASSLLQSHIEKLESMGLISKKTIVN</sequence>
<feature type="chain" id="PRO_5012122182" evidence="2">
    <location>
        <begin position="18"/>
        <end position="734"/>
    </location>
</feature>
<feature type="repeat" description="ANK" evidence="1">
    <location>
        <begin position="564"/>
        <end position="596"/>
    </location>
</feature>
<name>A0A1W0A438_9STRA</name>
<dbReference type="PANTHER" id="PTHR22677">
    <property type="entry name" value="ANKYRIN REPEAT DOMAIN-CONTAINING PROTEIN 60"/>
    <property type="match status" value="1"/>
</dbReference>
<dbReference type="PROSITE" id="PS50088">
    <property type="entry name" value="ANK_REPEAT"/>
    <property type="match status" value="4"/>
</dbReference>
<feature type="signal peptide" evidence="2">
    <location>
        <begin position="1"/>
        <end position="17"/>
    </location>
</feature>
<feature type="repeat" description="ANK" evidence="1">
    <location>
        <begin position="599"/>
        <end position="631"/>
    </location>
</feature>
<dbReference type="Proteomes" id="UP000243217">
    <property type="component" value="Unassembled WGS sequence"/>
</dbReference>
<dbReference type="SUPFAM" id="SSF48403">
    <property type="entry name" value="Ankyrin repeat"/>
    <property type="match status" value="1"/>
</dbReference>
<organism evidence="3 4">
    <name type="scientific">Thraustotheca clavata</name>
    <dbReference type="NCBI Taxonomy" id="74557"/>
    <lineage>
        <taxon>Eukaryota</taxon>
        <taxon>Sar</taxon>
        <taxon>Stramenopiles</taxon>
        <taxon>Oomycota</taxon>
        <taxon>Saprolegniomycetes</taxon>
        <taxon>Saprolegniales</taxon>
        <taxon>Achlyaceae</taxon>
        <taxon>Thraustotheca</taxon>
    </lineage>
</organism>
<dbReference type="InterPro" id="IPR036770">
    <property type="entry name" value="Ankyrin_rpt-contain_sf"/>
</dbReference>
<evidence type="ECO:0000256" key="2">
    <source>
        <dbReference type="SAM" id="SignalP"/>
    </source>
</evidence>
<evidence type="ECO:0000313" key="4">
    <source>
        <dbReference type="Proteomes" id="UP000243217"/>
    </source>
</evidence>
<evidence type="ECO:0000256" key="1">
    <source>
        <dbReference type="PROSITE-ProRule" id="PRU00023"/>
    </source>
</evidence>
<dbReference type="PROSITE" id="PS50297">
    <property type="entry name" value="ANK_REP_REGION"/>
    <property type="match status" value="3"/>
</dbReference>
<dbReference type="AlphaFoldDB" id="A0A1W0A438"/>
<dbReference type="Gene3D" id="1.25.40.20">
    <property type="entry name" value="Ankyrin repeat-containing domain"/>
    <property type="match status" value="2"/>
</dbReference>
<protein>
    <submittedName>
        <fullName evidence="3">Uncharacterized protein</fullName>
    </submittedName>
</protein>
<reference evidence="3 4" key="1">
    <citation type="journal article" date="2014" name="Genome Biol. Evol.">
        <title>The secreted proteins of Achlya hypogyna and Thraustotheca clavata identify the ancestral oomycete secretome and reveal gene acquisitions by horizontal gene transfer.</title>
        <authorList>
            <person name="Misner I."/>
            <person name="Blouin N."/>
            <person name="Leonard G."/>
            <person name="Richards T.A."/>
            <person name="Lane C.E."/>
        </authorList>
    </citation>
    <scope>NUCLEOTIDE SEQUENCE [LARGE SCALE GENOMIC DNA]</scope>
    <source>
        <strain evidence="3 4">ATCC 34112</strain>
    </source>
</reference>
<gene>
    <name evidence="3" type="ORF">THRCLA_02805</name>
</gene>
<proteinExistence type="predicted"/>
<keyword evidence="4" id="KW-1185">Reference proteome</keyword>
<accession>A0A1W0A438</accession>
<evidence type="ECO:0000313" key="3">
    <source>
        <dbReference type="EMBL" id="OQS05015.1"/>
    </source>
</evidence>
<dbReference type="PANTHER" id="PTHR22677:SF4">
    <property type="entry name" value="USHER SYNDROME TYPE-1G PROTEIN-LIKE PROTEIN"/>
    <property type="match status" value="1"/>
</dbReference>
<dbReference type="Pfam" id="PF12796">
    <property type="entry name" value="Ank_2"/>
    <property type="match status" value="1"/>
</dbReference>
<dbReference type="EMBL" id="JNBS01000517">
    <property type="protein sequence ID" value="OQS05015.1"/>
    <property type="molecule type" value="Genomic_DNA"/>
</dbReference>
<keyword evidence="2" id="KW-0732">Signal</keyword>